<gene>
    <name evidence="1" type="ORF">E5990_04970</name>
</gene>
<dbReference type="EMBL" id="SSTG01000043">
    <property type="protein sequence ID" value="THG52687.1"/>
    <property type="molecule type" value="Genomic_DNA"/>
</dbReference>
<accession>A0AC61S5V5</accession>
<protein>
    <submittedName>
        <fullName evidence="1">Uncharacterized protein</fullName>
    </submittedName>
</protein>
<comment type="caution">
    <text evidence="1">The sequence shown here is derived from an EMBL/GenBank/DDBJ whole genome shotgun (WGS) entry which is preliminary data.</text>
</comment>
<keyword evidence="2" id="KW-1185">Reference proteome</keyword>
<proteinExistence type="predicted"/>
<evidence type="ECO:0000313" key="2">
    <source>
        <dbReference type="Proteomes" id="UP000305401"/>
    </source>
</evidence>
<dbReference type="Proteomes" id="UP000305401">
    <property type="component" value="Unassembled WGS sequence"/>
</dbReference>
<name>A0AC61S5V5_9BACT</name>
<sequence length="693" mass="77645">MNFNHNNGNGLRLFVAVAVSALLAACASVGRPSGGEYDYTPPVFMRSTPAIGQRNVTEPKIELFFDENVQVKDAMTKVVVSPAQINIPQITANGKKLTVSLRDTLIPNTTYTIDFSDAVSDLNEGNELDGLAVSFSTGDTVDSLQISGMVFEARNLEPAQGMVVGVYSNLDDSAVRTLQLERIAKTNQKGQFTIRGLKPGKYRIYAINDLNRDYHWDRSEDVAFYDVLVSPSVSGAVESDTLKAVNGEDSVVSREVAHYLPDDILLTWFNEGYKAQYIDKYERAGRRRIDITMAAPADSLPVLTLVGGPRNGAADKEWAVLSRSATADTLQYFITDSLVLAQDTLLVSVRNLRTDTLNTLSWFNDTLRFVYKAPKVDKKQVEREIKAERERLRKLGADTLDTIILPPKIDFLSLRFNVGSTQDVHKPVFFETEQPLGSIDTAGVHFEVQRDTLWDPLPAPAISLADSIYLKRYRVDYKWNPGARYRLKIDSAAVKGMYGEWNKAVLQDFKVRELSDYSTLYFSISGLPDSVAAVVELLDSKDNVKDTASVVSGSAEFDFILPGTYYARLFIDRNRNGKYDTGILDSIQPEDVYYYPKKIVLKKNWDVEQTWNVNELPVDQQKPKELVKNKVKDKKRRRNPDGSFVRDENDGSGNSDEEDEEFIDRFGGSNNFFGPGNSNGTRNIGNSNNYNMR</sequence>
<reference evidence="1" key="1">
    <citation type="submission" date="2019-04" db="EMBL/GenBank/DDBJ databases">
        <title>Microbes associate with the intestines of laboratory mice.</title>
        <authorList>
            <person name="Navarre W."/>
            <person name="Wong E."/>
            <person name="Huang K.C."/>
            <person name="Tropini C."/>
            <person name="Ng K."/>
            <person name="Yu B."/>
        </authorList>
    </citation>
    <scope>NUCLEOTIDE SEQUENCE</scope>
    <source>
        <strain evidence="1">NM86_A22</strain>
    </source>
</reference>
<evidence type="ECO:0000313" key="1">
    <source>
        <dbReference type="EMBL" id="THG52687.1"/>
    </source>
</evidence>
<organism evidence="1 2">
    <name type="scientific">Muribaculum caecicola</name>
    <dbReference type="NCBI Taxonomy" id="3038144"/>
    <lineage>
        <taxon>Bacteria</taxon>
        <taxon>Pseudomonadati</taxon>
        <taxon>Bacteroidota</taxon>
        <taxon>Bacteroidia</taxon>
        <taxon>Bacteroidales</taxon>
        <taxon>Muribaculaceae</taxon>
        <taxon>Muribaculum</taxon>
    </lineage>
</organism>